<organism evidence="2 3">
    <name type="scientific">Tothia fuscella</name>
    <dbReference type="NCBI Taxonomy" id="1048955"/>
    <lineage>
        <taxon>Eukaryota</taxon>
        <taxon>Fungi</taxon>
        <taxon>Dikarya</taxon>
        <taxon>Ascomycota</taxon>
        <taxon>Pezizomycotina</taxon>
        <taxon>Dothideomycetes</taxon>
        <taxon>Pleosporomycetidae</taxon>
        <taxon>Venturiales</taxon>
        <taxon>Cylindrosympodiaceae</taxon>
        <taxon>Tothia</taxon>
    </lineage>
</organism>
<sequence>MSMVLSTLQSLLPATFTGASLSKPTFPVSEHTEENGQEHARKSPQFEGRRFSRRSNRHVELAMRVADSNNRTSLLLRLPNELLLAIQSACSQSSALFFRGTCRRIRYQLGPIPQITSQVEQMEFQHIQFFMKACSDERGLWNRCTARSKICSYCRLHYHRTWFTREELHKASQERRCLGATAMVGICRHNASTRKQLQIPPGLSLPVALSCLDHKADSPDLSNCDICFHGYIPCWESGTVYPFFSRSIFIGCATLPGIPKRFHQSSPDLRTIKETLCLHLRRSFNWFAFRQSRF</sequence>
<evidence type="ECO:0000313" key="3">
    <source>
        <dbReference type="Proteomes" id="UP000800235"/>
    </source>
</evidence>
<evidence type="ECO:0008006" key="4">
    <source>
        <dbReference type="Google" id="ProtNLM"/>
    </source>
</evidence>
<protein>
    <recommendedName>
        <fullName evidence="4">F-box domain-containing protein</fullName>
    </recommendedName>
</protein>
<feature type="compositionally biased region" description="Basic and acidic residues" evidence="1">
    <location>
        <begin position="30"/>
        <end position="41"/>
    </location>
</feature>
<reference evidence="2" key="1">
    <citation type="journal article" date="2020" name="Stud. Mycol.">
        <title>101 Dothideomycetes genomes: a test case for predicting lifestyles and emergence of pathogens.</title>
        <authorList>
            <person name="Haridas S."/>
            <person name="Albert R."/>
            <person name="Binder M."/>
            <person name="Bloem J."/>
            <person name="Labutti K."/>
            <person name="Salamov A."/>
            <person name="Andreopoulos B."/>
            <person name="Baker S."/>
            <person name="Barry K."/>
            <person name="Bills G."/>
            <person name="Bluhm B."/>
            <person name="Cannon C."/>
            <person name="Castanera R."/>
            <person name="Culley D."/>
            <person name="Daum C."/>
            <person name="Ezra D."/>
            <person name="Gonzalez J."/>
            <person name="Henrissat B."/>
            <person name="Kuo A."/>
            <person name="Liang C."/>
            <person name="Lipzen A."/>
            <person name="Lutzoni F."/>
            <person name="Magnuson J."/>
            <person name="Mondo S."/>
            <person name="Nolan M."/>
            <person name="Ohm R."/>
            <person name="Pangilinan J."/>
            <person name="Park H.-J."/>
            <person name="Ramirez L."/>
            <person name="Alfaro M."/>
            <person name="Sun H."/>
            <person name="Tritt A."/>
            <person name="Yoshinaga Y."/>
            <person name="Zwiers L.-H."/>
            <person name="Turgeon B."/>
            <person name="Goodwin S."/>
            <person name="Spatafora J."/>
            <person name="Crous P."/>
            <person name="Grigoriev I."/>
        </authorList>
    </citation>
    <scope>NUCLEOTIDE SEQUENCE</scope>
    <source>
        <strain evidence="2">CBS 130266</strain>
    </source>
</reference>
<feature type="region of interest" description="Disordered" evidence="1">
    <location>
        <begin position="23"/>
        <end position="50"/>
    </location>
</feature>
<accession>A0A9P4TWB2</accession>
<comment type="caution">
    <text evidence="2">The sequence shown here is derived from an EMBL/GenBank/DDBJ whole genome shotgun (WGS) entry which is preliminary data.</text>
</comment>
<name>A0A9P4TWB2_9PEZI</name>
<proteinExistence type="predicted"/>
<gene>
    <name evidence="2" type="ORF">EJ08DRAFT_663325</name>
</gene>
<dbReference type="Proteomes" id="UP000800235">
    <property type="component" value="Unassembled WGS sequence"/>
</dbReference>
<dbReference type="AlphaFoldDB" id="A0A9P4TWB2"/>
<evidence type="ECO:0000313" key="2">
    <source>
        <dbReference type="EMBL" id="KAF2426296.1"/>
    </source>
</evidence>
<keyword evidence="3" id="KW-1185">Reference proteome</keyword>
<evidence type="ECO:0000256" key="1">
    <source>
        <dbReference type="SAM" id="MobiDB-lite"/>
    </source>
</evidence>
<dbReference type="EMBL" id="MU007065">
    <property type="protein sequence ID" value="KAF2426296.1"/>
    <property type="molecule type" value="Genomic_DNA"/>
</dbReference>